<proteinExistence type="predicted"/>
<dbReference type="InterPro" id="IPR011330">
    <property type="entry name" value="Glyco_hydro/deAcase_b/a-brl"/>
</dbReference>
<keyword evidence="2" id="KW-1185">Reference proteome</keyword>
<organism evidence="1 2">
    <name type="scientific">Flavobacterium suaedae</name>
    <dbReference type="NCBI Taxonomy" id="1767027"/>
    <lineage>
        <taxon>Bacteria</taxon>
        <taxon>Pseudomonadati</taxon>
        <taxon>Bacteroidota</taxon>
        <taxon>Flavobacteriia</taxon>
        <taxon>Flavobacteriales</taxon>
        <taxon>Flavobacteriaceae</taxon>
        <taxon>Flavobacterium</taxon>
    </lineage>
</organism>
<sequence>MGRSFSYKVTVEKYITKFFYNNSSQKDIQAYSILHKLGYTNFFKALLLNPKVGYNHKELLQKIILEGHELGLHGGKNHATWERYLKKWYKKEIDIQIEYGLMCFEQLGLPKPQSFASPCWQTSDVLNQSLLKHGFSIVADTYSSNGFPYRDNIGLLQCPTNILAKEPTVGFIENLRVLGYTSKQILHEFERQLDREGDYKMVFDHPFYVGIKEIELLSEMLEICVVKGYQVQSLENICKKINEDFTHLS</sequence>
<dbReference type="EMBL" id="BMJE01000002">
    <property type="protein sequence ID" value="GGB72774.1"/>
    <property type="molecule type" value="Genomic_DNA"/>
</dbReference>
<dbReference type="Gene3D" id="3.20.20.370">
    <property type="entry name" value="Glycoside hydrolase/deacetylase"/>
    <property type="match status" value="1"/>
</dbReference>
<accession>A0ABQ1JRI1</accession>
<name>A0ABQ1JRI1_9FLAO</name>
<dbReference type="Proteomes" id="UP000615760">
    <property type="component" value="Unassembled WGS sequence"/>
</dbReference>
<evidence type="ECO:0000313" key="2">
    <source>
        <dbReference type="Proteomes" id="UP000615760"/>
    </source>
</evidence>
<dbReference type="SUPFAM" id="SSF88713">
    <property type="entry name" value="Glycoside hydrolase/deacetylase"/>
    <property type="match status" value="1"/>
</dbReference>
<reference evidence="2" key="1">
    <citation type="journal article" date="2019" name="Int. J. Syst. Evol. Microbiol.">
        <title>The Global Catalogue of Microorganisms (GCM) 10K type strain sequencing project: providing services to taxonomists for standard genome sequencing and annotation.</title>
        <authorList>
            <consortium name="The Broad Institute Genomics Platform"/>
            <consortium name="The Broad Institute Genome Sequencing Center for Infectious Disease"/>
            <person name="Wu L."/>
            <person name="Ma J."/>
        </authorList>
    </citation>
    <scope>NUCLEOTIDE SEQUENCE [LARGE SCALE GENOMIC DNA]</scope>
    <source>
        <strain evidence="2">CGMCC 1.15461</strain>
    </source>
</reference>
<dbReference type="Pfam" id="PF10096">
    <property type="entry name" value="DUF2334"/>
    <property type="match status" value="1"/>
</dbReference>
<dbReference type="InterPro" id="IPR018763">
    <property type="entry name" value="DUF2334"/>
</dbReference>
<protein>
    <recommendedName>
        <fullName evidence="3">NodB homology domain-containing protein</fullName>
    </recommendedName>
</protein>
<gene>
    <name evidence="1" type="ORF">GCM10007424_10910</name>
</gene>
<evidence type="ECO:0008006" key="3">
    <source>
        <dbReference type="Google" id="ProtNLM"/>
    </source>
</evidence>
<evidence type="ECO:0000313" key="1">
    <source>
        <dbReference type="EMBL" id="GGB72774.1"/>
    </source>
</evidence>
<comment type="caution">
    <text evidence="1">The sequence shown here is derived from an EMBL/GenBank/DDBJ whole genome shotgun (WGS) entry which is preliminary data.</text>
</comment>